<proteinExistence type="inferred from homology"/>
<dbReference type="PANTHER" id="PTHR48043:SF145">
    <property type="entry name" value="FI06409P-RELATED"/>
    <property type="match status" value="1"/>
</dbReference>
<accession>A0A415U568</accession>
<name>A0A415U568_9FIRM</name>
<dbReference type="GO" id="GO:0008194">
    <property type="term" value="F:UDP-glycosyltransferase activity"/>
    <property type="evidence" value="ECO:0007669"/>
    <property type="project" value="InterPro"/>
</dbReference>
<gene>
    <name evidence="4" type="ORF">DWZ29_08005</name>
</gene>
<keyword evidence="3 4" id="KW-0808">Transferase</keyword>
<dbReference type="InterPro" id="IPR006326">
    <property type="entry name" value="UDPGT_MGT-like"/>
</dbReference>
<protein>
    <submittedName>
        <fullName evidence="4">Glycosyl transferase</fullName>
    </submittedName>
</protein>
<organism evidence="4 5">
    <name type="scientific">Anaerobutyricum hallii</name>
    <dbReference type="NCBI Taxonomy" id="39488"/>
    <lineage>
        <taxon>Bacteria</taxon>
        <taxon>Bacillati</taxon>
        <taxon>Bacillota</taxon>
        <taxon>Clostridia</taxon>
        <taxon>Lachnospirales</taxon>
        <taxon>Lachnospiraceae</taxon>
        <taxon>Anaerobutyricum</taxon>
    </lineage>
</organism>
<dbReference type="AlphaFoldDB" id="A0A415U568"/>
<dbReference type="FunFam" id="3.40.50.2000:FF:000072">
    <property type="entry name" value="Glycosyl transferase"/>
    <property type="match status" value="1"/>
</dbReference>
<dbReference type="Pfam" id="PF00201">
    <property type="entry name" value="UDPGT"/>
    <property type="match status" value="1"/>
</dbReference>
<reference evidence="4 5" key="1">
    <citation type="submission" date="2018-08" db="EMBL/GenBank/DDBJ databases">
        <title>A genome reference for cultivated species of the human gut microbiota.</title>
        <authorList>
            <person name="Zou Y."/>
            <person name="Xue W."/>
            <person name="Luo G."/>
        </authorList>
    </citation>
    <scope>NUCLEOTIDE SEQUENCE [LARGE SCALE GENOMIC DNA]</scope>
    <source>
        <strain evidence="4 5">AF31-17AC</strain>
    </source>
</reference>
<sequence>MSKVLFLNIPSHGHINPTLGLVEGLVKQGDEVLYFTTEEFRKKVESMGATFISYGSKSDFFVPKNKKPGKSILDDLLNRIDEVLNRADIIEYILKQIQGMKFDYIIYGSMFPYGNVISQILNIPAISSFAVFAKPKVFMEKGNEEFIKNHKATDTYQKLYMKLETLYGVQMPPMLDLFFNKGELNIAYTSELFVSNIKEEYDDSFLFIGPPVYDRKEKIEFPFKKINGRKVIYISLGTVFNSIDTKLYETFFKAFSDYDGIVVMSAFKMDISKFHIPENFIVQNYVPQSEMLKYVEGAITHGGMNSTSDLIYNNVPFVTIPIGADQRYIASRVSELGATICLNKDNISPQLLSDSMKRVITERKYKEAVEKISISFKDAGGYKKALMEIRKFKILHSIE</sequence>
<comment type="similarity">
    <text evidence="1">Belongs to the UDP-glycosyltransferase family.</text>
</comment>
<dbReference type="Proteomes" id="UP000283700">
    <property type="component" value="Unassembled WGS sequence"/>
</dbReference>
<comment type="caution">
    <text evidence="4">The sequence shown here is derived from an EMBL/GenBank/DDBJ whole genome shotgun (WGS) entry which is preliminary data.</text>
</comment>
<keyword evidence="2" id="KW-0328">Glycosyltransferase</keyword>
<dbReference type="GO" id="GO:0016758">
    <property type="term" value="F:hexosyltransferase activity"/>
    <property type="evidence" value="ECO:0007669"/>
    <property type="project" value="InterPro"/>
</dbReference>
<dbReference type="InterPro" id="IPR050271">
    <property type="entry name" value="UDP-glycosyltransferase"/>
</dbReference>
<dbReference type="RefSeq" id="WP_118486018.1">
    <property type="nucleotide sequence ID" value="NZ_QRQO01000019.1"/>
</dbReference>
<dbReference type="InterPro" id="IPR002213">
    <property type="entry name" value="UDP_glucos_trans"/>
</dbReference>
<dbReference type="PANTHER" id="PTHR48043">
    <property type="entry name" value="EG:EG0003.4 PROTEIN-RELATED"/>
    <property type="match status" value="1"/>
</dbReference>
<dbReference type="Gene3D" id="3.40.50.2000">
    <property type="entry name" value="Glycogen Phosphorylase B"/>
    <property type="match status" value="2"/>
</dbReference>
<evidence type="ECO:0000256" key="2">
    <source>
        <dbReference type="ARBA" id="ARBA00022676"/>
    </source>
</evidence>
<dbReference type="NCBIfam" id="TIGR01426">
    <property type="entry name" value="MGT"/>
    <property type="match status" value="1"/>
</dbReference>
<evidence type="ECO:0000256" key="3">
    <source>
        <dbReference type="ARBA" id="ARBA00022679"/>
    </source>
</evidence>
<evidence type="ECO:0000313" key="5">
    <source>
        <dbReference type="Proteomes" id="UP000283700"/>
    </source>
</evidence>
<dbReference type="EMBL" id="QRQO01000019">
    <property type="protein sequence ID" value="RHN13203.1"/>
    <property type="molecule type" value="Genomic_DNA"/>
</dbReference>
<evidence type="ECO:0000313" key="4">
    <source>
        <dbReference type="EMBL" id="RHN13203.1"/>
    </source>
</evidence>
<evidence type="ECO:0000256" key="1">
    <source>
        <dbReference type="ARBA" id="ARBA00009995"/>
    </source>
</evidence>
<dbReference type="SUPFAM" id="SSF53756">
    <property type="entry name" value="UDP-Glycosyltransferase/glycogen phosphorylase"/>
    <property type="match status" value="1"/>
</dbReference>
<dbReference type="CDD" id="cd03784">
    <property type="entry name" value="GT1_Gtf-like"/>
    <property type="match status" value="1"/>
</dbReference>